<evidence type="ECO:0000313" key="1">
    <source>
        <dbReference type="EMBL" id="CAI9704051.1"/>
    </source>
</evidence>
<accession>A0ACB0ETS8</accession>
<dbReference type="Proteomes" id="UP001162501">
    <property type="component" value="Chromosome 27"/>
</dbReference>
<proteinExistence type="predicted"/>
<gene>
    <name evidence="1" type="ORF">MRATA1EN3_LOCUS15264</name>
</gene>
<dbReference type="EMBL" id="OX596111">
    <property type="protein sequence ID" value="CAI9704051.1"/>
    <property type="molecule type" value="Genomic_DNA"/>
</dbReference>
<sequence length="245" mass="27258">MSAPGPEVPALHGCNQGPRVSASQELLGVNPAVLRDRLPPLGALLTKLTSFLLLGAQDQIKKLAHKECLVRPQKLTSGRQEESLQRSLHMRVEGSVSDVSFSSRRESVFTGTHKRTPETFQLCCSSRQEALDSRLFTVWTTHRPPNPYGSPFTFLPKETCGGVYSRRNSKPRDRNPECYQRDVSKAQTWLHPLCRVLQSPPPVPTDSCSAMLRLAQAGTWPLEENPERDRACGLFPPGIRGELHV</sequence>
<protein>
    <submittedName>
        <fullName evidence="1">Uncharacterized protein</fullName>
    </submittedName>
</protein>
<organism evidence="1 2">
    <name type="scientific">Rangifer tarandus platyrhynchus</name>
    <name type="common">Svalbard reindeer</name>
    <dbReference type="NCBI Taxonomy" id="3082113"/>
    <lineage>
        <taxon>Eukaryota</taxon>
        <taxon>Metazoa</taxon>
        <taxon>Chordata</taxon>
        <taxon>Craniata</taxon>
        <taxon>Vertebrata</taxon>
        <taxon>Euteleostomi</taxon>
        <taxon>Mammalia</taxon>
        <taxon>Eutheria</taxon>
        <taxon>Laurasiatheria</taxon>
        <taxon>Artiodactyla</taxon>
        <taxon>Ruminantia</taxon>
        <taxon>Pecora</taxon>
        <taxon>Cervidae</taxon>
        <taxon>Odocoileinae</taxon>
        <taxon>Rangifer</taxon>
    </lineage>
</organism>
<evidence type="ECO:0000313" key="2">
    <source>
        <dbReference type="Proteomes" id="UP001162501"/>
    </source>
</evidence>
<name>A0ACB0ETS8_RANTA</name>
<reference evidence="1" key="1">
    <citation type="submission" date="2023-05" db="EMBL/GenBank/DDBJ databases">
        <authorList>
            <consortium name="ELIXIR-Norway"/>
        </authorList>
    </citation>
    <scope>NUCLEOTIDE SEQUENCE</scope>
</reference>